<comment type="caution">
    <text evidence="2">The sequence shown here is derived from an EMBL/GenBank/DDBJ whole genome shotgun (WGS) entry which is preliminary data.</text>
</comment>
<feature type="domain" description="HTH cro/C1-type" evidence="1">
    <location>
        <begin position="6"/>
        <end position="61"/>
    </location>
</feature>
<dbReference type="EMBL" id="MJBI02000002">
    <property type="protein sequence ID" value="RAI81266.1"/>
    <property type="molecule type" value="Genomic_DNA"/>
</dbReference>
<dbReference type="CDD" id="cd00093">
    <property type="entry name" value="HTH_XRE"/>
    <property type="match status" value="1"/>
</dbReference>
<evidence type="ECO:0000313" key="3">
    <source>
        <dbReference type="Proteomes" id="UP000229523"/>
    </source>
</evidence>
<dbReference type="AlphaFoldDB" id="A0A395GB66"/>
<organism evidence="2 3">
    <name type="scientific">Macrococcoides goetzii</name>
    <dbReference type="NCBI Taxonomy" id="1891097"/>
    <lineage>
        <taxon>Bacteria</taxon>
        <taxon>Bacillati</taxon>
        <taxon>Bacillota</taxon>
        <taxon>Bacilli</taxon>
        <taxon>Bacillales</taxon>
        <taxon>Staphylococcaceae</taxon>
        <taxon>Macrococcoides</taxon>
    </lineage>
</organism>
<dbReference type="Gene3D" id="1.10.260.40">
    <property type="entry name" value="lambda repressor-like DNA-binding domains"/>
    <property type="match status" value="1"/>
</dbReference>
<evidence type="ECO:0000259" key="1">
    <source>
        <dbReference type="PROSITE" id="PS50943"/>
    </source>
</evidence>
<name>A0A395GB66_9STAP</name>
<dbReference type="Pfam" id="PF13443">
    <property type="entry name" value="HTH_26"/>
    <property type="match status" value="1"/>
</dbReference>
<dbReference type="InterPro" id="IPR010982">
    <property type="entry name" value="Lambda_DNA-bd_dom_sf"/>
</dbReference>
<keyword evidence="3" id="KW-1185">Reference proteome</keyword>
<reference evidence="2 3" key="1">
    <citation type="journal article" date="2018" name="Front. Microbiol.">
        <title>Description and Comparative Genomics of Macrococcus caseolyticus subsp. hominis subsp. nov., Macrococcus goetzii sp. nov., Macrococcus epidermidis sp. nov., and Macrococcus bohemicus sp. nov., Novel Macrococci From Human Clinical Material With Virulence Potential and Suspected Uptake of Foreign DNA by Natural Transformation.</title>
        <authorList>
            <person name="Maslanova I."/>
            <person name="Wertheimer Z."/>
            <person name="Sedlacek I."/>
            <person name="Svec P."/>
            <person name="Indrakova A."/>
            <person name="Kovarovic V."/>
            <person name="Schumann P."/>
            <person name="Sproer C."/>
            <person name="Kralova S."/>
            <person name="Sedo O."/>
            <person name="Kristofova L."/>
            <person name="Vrbovska V."/>
            <person name="Fuzik T."/>
            <person name="Petras P."/>
            <person name="Zdrahal Z."/>
            <person name="Ruzickova V."/>
            <person name="Doskar J."/>
            <person name="Pantucek R."/>
        </authorList>
    </citation>
    <scope>NUCLEOTIDE SEQUENCE [LARGE SCALE GENOMIC DNA]</scope>
    <source>
        <strain evidence="2 3">CCM 4927</strain>
    </source>
</reference>
<proteinExistence type="predicted"/>
<gene>
    <name evidence="2" type="ORF">BFS35_006780</name>
</gene>
<dbReference type="RefSeq" id="WP_099579078.1">
    <property type="nucleotide sequence ID" value="NZ_MJBI02000002.1"/>
</dbReference>
<dbReference type="Proteomes" id="UP000229523">
    <property type="component" value="Unassembled WGS sequence"/>
</dbReference>
<protein>
    <submittedName>
        <fullName evidence="2">XRE family transcriptional regulator</fullName>
    </submittedName>
</protein>
<dbReference type="SUPFAM" id="SSF47413">
    <property type="entry name" value="lambda repressor-like DNA-binding domains"/>
    <property type="match status" value="1"/>
</dbReference>
<evidence type="ECO:0000313" key="2">
    <source>
        <dbReference type="EMBL" id="RAI81266.1"/>
    </source>
</evidence>
<dbReference type="SMART" id="SM00530">
    <property type="entry name" value="HTH_XRE"/>
    <property type="match status" value="1"/>
</dbReference>
<dbReference type="PROSITE" id="PS50943">
    <property type="entry name" value="HTH_CROC1"/>
    <property type="match status" value="1"/>
</dbReference>
<accession>A0A395GB66</accession>
<sequence>MIRNRLAELMQSKGIKVVQLSKETGISRNTITNTVQNDSEMYRLDTINKICNTLKITPCDFFEYSPIEIEIEVSHDPEILHIGRTVNESYIADDINLELDIIFTLIKDGRTKNVYGTLKYLPQSVITTSPIHTSSISYSLDMNENQDNINELSSEVNNLSSGFKSMIYKKMINEIKTYLINYSANIEYPFYTTYLINFDVEIKDVVQDVQIEVISNVFTKF</sequence>
<dbReference type="GO" id="GO:0003677">
    <property type="term" value="F:DNA binding"/>
    <property type="evidence" value="ECO:0007669"/>
    <property type="project" value="InterPro"/>
</dbReference>
<dbReference type="InterPro" id="IPR001387">
    <property type="entry name" value="Cro/C1-type_HTH"/>
</dbReference>